<evidence type="ECO:0000256" key="1">
    <source>
        <dbReference type="SAM" id="MobiDB-lite"/>
    </source>
</evidence>
<feature type="domain" description="Bacterial Ig-like" evidence="2">
    <location>
        <begin position="129"/>
        <end position="209"/>
    </location>
</feature>
<feature type="domain" description="Bacterial Ig-like" evidence="2">
    <location>
        <begin position="226"/>
        <end position="318"/>
    </location>
</feature>
<dbReference type="Gene3D" id="2.60.40.10">
    <property type="entry name" value="Immunoglobulins"/>
    <property type="match status" value="4"/>
</dbReference>
<accession>A0AAW7Z937</accession>
<organism evidence="3 4">
    <name type="scientific">Alteromonas stellipolaris</name>
    <dbReference type="NCBI Taxonomy" id="233316"/>
    <lineage>
        <taxon>Bacteria</taxon>
        <taxon>Pseudomonadati</taxon>
        <taxon>Pseudomonadota</taxon>
        <taxon>Gammaproteobacteria</taxon>
        <taxon>Alteromonadales</taxon>
        <taxon>Alteromonadaceae</taxon>
        <taxon>Alteromonas/Salinimonas group</taxon>
        <taxon>Alteromonas</taxon>
    </lineage>
</organism>
<protein>
    <submittedName>
        <fullName evidence="3">Ig-like domain-containing protein</fullName>
    </submittedName>
</protein>
<sequence length="1476" mass="150867">VATLAEGSYTATVTATDPDGNVSTNTGTVVIDTTAPTVAINDLATNDTTPELTGTVNDPNAIVVVTIDGNDYTATNNGDGTWKLADDVVATLAEGSYPTSVSVTDAAGNTVTNTGTVVVDTTAPTVAINDLTTNDTTPELTGTVNDTNAVVVVTIDGNDYTATNNGNGTWTLADNIVALLAEGNYTATVTATDAVGNSDSATGSIVIDTSIDENNNGQTVTFDSISNDSGVAGDFITSDSTLIFNGTVDLGDNTTLTVIIDGTSYTFGTDSELTIDGSGNWSLDLTGTTLPAGTYSVVATVTDDAGNSASTASQNVVVQALDAINDGNGVDMGEPVVTVNPPETTSNVDVIGLVEATGGVDASASFTVSPNHVGEVLVEVDQIALVAVADAYIVEVYDESGQLVYQGVSADSQLADVGGLDIFDVTGDETISFTLAGLDAGNYSVVVRNDENLLEDLLDNDNSNDIDLDELGTAGVVLGPDNQAVVLDTIEATLNTGVLGIPLGTVGTQVRGVLETLLDTTTVIGAGQLVNLLTAPLDAIGLTGFLDDILSVVADALLSNTLTLLQDTDITTTLTEYTYTGDLVAQGNLINGDLSGVGADTILDGAQVTLVTNASGDSVTVPATGTVTIQGNYGVLEIAADGTYTYTADGDRSAIGQDEVFNYTLSDGATSDIAALTITISGSDFPPVVAQTDNNDMELGAQTAIVNAPVTDSDFQVIGLAEGSPVAGSPEASTTLTVDAGFFGEVVVEVSQTALVAVADAYRVDIIDADGNVVATAMTPDNPLIGDAVGINLIGLTGDDTLVAKFSGLPAGDYTVVVRNDESALETLFDQNSDGSITLTELGDGGVVLGEENQEVVLTAVEDALNGTNASILNGLGLGTVLRTFILEPALGATETIGAGDLVSTITNGLNGLGLSLLADSVLDAVAAALLSNTLTLLQSTDITSTLTEYAFEGSTTTSGNVIDAANTGDVADSIAEGGVVTQVTHTNGESVTVLGTGLSGVTIEGDYGDLTIFEDGSYTYVANGVRDGLGSTDSFSYTISDGTNTSTANLNFNLSGQGVSADSARAELIYDFASSTGYAEAEALEYTWLIGALGIVIPATVDTQSNTFTVATDTTMDLNLTVDGGDLLSLGSGLDLFIERNNNGTWEVVETFSSDQLIGLLGLDGNGSFTSFGLTAGEYRVTMDVDTGLASALGGVSVDLSSTVYFLDQFVVEEVQTATGNLFENDVLFGPTYDVTVSTDGTNFQNATGGISLVGAYGTLQIDETGAYTYTPDNTQAVFGGTLTDTFTYRIEYPDGTVEQAEFNVFVTASGEGVAVVETSNSAETMANSSSGSVSASQGIETEATDEPKAPNVVEFSAQSEQTVELNTDSQVVTSESTLPEDIITLPEENDIVTIGLETEVTIDTVDLELPPEDLILPSIESIPSDSESDSTSVAEPGKLSGDTAKENDGSIGIATPTESDVLKTAIDKFPTTDI</sequence>
<dbReference type="InterPro" id="IPR010221">
    <property type="entry name" value="VCBS_dom"/>
</dbReference>
<proteinExistence type="predicted"/>
<feature type="non-terminal residue" evidence="3">
    <location>
        <position position="1"/>
    </location>
</feature>
<dbReference type="NCBIfam" id="NF045619">
    <property type="entry name" value="adhes_GNV_Cterm"/>
    <property type="match status" value="1"/>
</dbReference>
<dbReference type="NCBIfam" id="NF033510">
    <property type="entry name" value="Ca_tandemer"/>
    <property type="match status" value="3"/>
</dbReference>
<dbReference type="InterPro" id="IPR018247">
    <property type="entry name" value="EF_Hand_1_Ca_BS"/>
</dbReference>
<evidence type="ECO:0000313" key="3">
    <source>
        <dbReference type="EMBL" id="MDO6579698.1"/>
    </source>
</evidence>
<reference evidence="3" key="1">
    <citation type="submission" date="2023-07" db="EMBL/GenBank/DDBJ databases">
        <title>Genome content predicts the carbon catabolic preferences of heterotrophic bacteria.</title>
        <authorList>
            <person name="Gralka M."/>
        </authorList>
    </citation>
    <scope>NUCLEOTIDE SEQUENCE</scope>
    <source>
        <strain evidence="3">F2M12</strain>
    </source>
</reference>
<dbReference type="InterPro" id="IPR044016">
    <property type="entry name" value="Big_13"/>
</dbReference>
<dbReference type="Proteomes" id="UP001170717">
    <property type="component" value="Unassembled WGS sequence"/>
</dbReference>
<dbReference type="InterPro" id="IPR055014">
    <property type="entry name" value="BapA_Bap-like_C"/>
</dbReference>
<evidence type="ECO:0000259" key="2">
    <source>
        <dbReference type="Pfam" id="PF19077"/>
    </source>
</evidence>
<feature type="region of interest" description="Disordered" evidence="1">
    <location>
        <begin position="1324"/>
        <end position="1351"/>
    </location>
</feature>
<dbReference type="InterPro" id="IPR013783">
    <property type="entry name" value="Ig-like_fold"/>
</dbReference>
<dbReference type="EMBL" id="JAUOQI010000032">
    <property type="protein sequence ID" value="MDO6579698.1"/>
    <property type="molecule type" value="Genomic_DNA"/>
</dbReference>
<dbReference type="PROSITE" id="PS00018">
    <property type="entry name" value="EF_HAND_1"/>
    <property type="match status" value="2"/>
</dbReference>
<feature type="region of interest" description="Disordered" evidence="1">
    <location>
        <begin position="1420"/>
        <end position="1459"/>
    </location>
</feature>
<name>A0AAW7Z937_9ALTE</name>
<dbReference type="RefSeq" id="WP_303539082.1">
    <property type="nucleotide sequence ID" value="NZ_JAUOQI010000032.1"/>
</dbReference>
<evidence type="ECO:0000313" key="4">
    <source>
        <dbReference type="Proteomes" id="UP001170717"/>
    </source>
</evidence>
<comment type="caution">
    <text evidence="3">The sequence shown here is derived from an EMBL/GenBank/DDBJ whole genome shotgun (WGS) entry which is preliminary data.</text>
</comment>
<gene>
    <name evidence="3" type="ORF">Q4527_20070</name>
</gene>
<dbReference type="NCBIfam" id="TIGR01965">
    <property type="entry name" value="VCBS_repeat"/>
    <property type="match status" value="2"/>
</dbReference>
<feature type="domain" description="Bacterial Ig-like" evidence="2">
    <location>
        <begin position="41"/>
        <end position="121"/>
    </location>
</feature>
<dbReference type="Pfam" id="PF19077">
    <property type="entry name" value="Big_13"/>
    <property type="match status" value="3"/>
</dbReference>